<accession>A0A081BGK8</accession>
<keyword evidence="1" id="KW-0862">Zinc</keyword>
<evidence type="ECO:0000313" key="5">
    <source>
        <dbReference type="Proteomes" id="UP000028700"/>
    </source>
</evidence>
<proteinExistence type="predicted"/>
<dbReference type="Proteomes" id="UP000028700">
    <property type="component" value="Unassembled WGS sequence"/>
</dbReference>
<feature type="binding site" evidence="1">
    <location>
        <position position="41"/>
    </location>
    <ligand>
        <name>Zn(2+)</name>
        <dbReference type="ChEBI" id="CHEBI:29105"/>
    </ligand>
</feature>
<gene>
    <name evidence="4" type="ORF">LOSG293_030150</name>
</gene>
<keyword evidence="2" id="KW-0949">S-adenosyl-L-methionine</keyword>
<keyword evidence="5" id="KW-1185">Reference proteome</keyword>
<evidence type="ECO:0000256" key="1">
    <source>
        <dbReference type="PIRSR" id="PIRSR018249-1"/>
    </source>
</evidence>
<dbReference type="InterPro" id="IPR016718">
    <property type="entry name" value="rRNA_m1G-MeTrfase_A_prd"/>
</dbReference>
<keyword evidence="1" id="KW-0479">Metal-binding</keyword>
<dbReference type="EMBL" id="BBJM01000003">
    <property type="protein sequence ID" value="GAK47176.1"/>
    <property type="molecule type" value="Genomic_DNA"/>
</dbReference>
<comment type="caution">
    <text evidence="4">The sequence shown here is derived from an EMBL/GenBank/DDBJ whole genome shotgun (WGS) entry which is preliminary data.</text>
</comment>
<dbReference type="CDD" id="cd02440">
    <property type="entry name" value="AdoMet_MTases"/>
    <property type="match status" value="1"/>
</dbReference>
<feature type="binding site" evidence="2">
    <location>
        <position position="193"/>
    </location>
    <ligand>
        <name>S-adenosyl-L-methionine</name>
        <dbReference type="ChEBI" id="CHEBI:59789"/>
    </ligand>
</feature>
<dbReference type="InterPro" id="IPR029063">
    <property type="entry name" value="SAM-dependent_MTases_sf"/>
</dbReference>
<sequence length="283" mass="31368">MKKIERATAFLQQQLGLFRCPVCHLPYTTVIEHGMTCDNGHEMDLSKKGTLYFLNHEVSTEYDAEMLNSRRRILSAGLFDGFLAAISEAMPSAAATILDVGSGEGTPLKKLLDSRITKNDTAIGFDISKPGINLATQLTSSAFWCVADLAQLPFTDHQFDAIIDIFSPSAYAEFNRVLKPGGKLLKVVPNSHYLVELRELLYPETSANHSYSNDRVVSLFKDHYANVQEQPIRYTVPIDQDQFADLLAMTPLSWGADQAQLTQARQAPLSEITVDVTLLIAEV</sequence>
<dbReference type="AlphaFoldDB" id="A0A081BGK8"/>
<organism evidence="4 5">
    <name type="scientific">Secundilactobacillus oryzae JCM 18671</name>
    <dbReference type="NCBI Taxonomy" id="1291743"/>
    <lineage>
        <taxon>Bacteria</taxon>
        <taxon>Bacillati</taxon>
        <taxon>Bacillota</taxon>
        <taxon>Bacilli</taxon>
        <taxon>Lactobacillales</taxon>
        <taxon>Lactobacillaceae</taxon>
        <taxon>Secundilactobacillus</taxon>
    </lineage>
</organism>
<dbReference type="GO" id="GO:0008168">
    <property type="term" value="F:methyltransferase activity"/>
    <property type="evidence" value="ECO:0007669"/>
    <property type="project" value="UniProtKB-KW"/>
</dbReference>
<feature type="domain" description="Methyltransferase" evidence="3">
    <location>
        <begin position="97"/>
        <end position="182"/>
    </location>
</feature>
<dbReference type="PANTHER" id="PTHR43460:SF1">
    <property type="entry name" value="METHYLTRANSFERASE TYPE 11 DOMAIN-CONTAINING PROTEIN"/>
    <property type="match status" value="1"/>
</dbReference>
<dbReference type="RefSeq" id="WP_034526140.1">
    <property type="nucleotide sequence ID" value="NZ_BBJM01000003.1"/>
</dbReference>
<dbReference type="STRING" id="1291743.LOSG293_030150"/>
<dbReference type="Pfam" id="PF13649">
    <property type="entry name" value="Methyltransf_25"/>
    <property type="match status" value="1"/>
</dbReference>
<dbReference type="GO" id="GO:0046872">
    <property type="term" value="F:metal ion binding"/>
    <property type="evidence" value="ECO:0007669"/>
    <property type="project" value="UniProtKB-KW"/>
</dbReference>
<dbReference type="SUPFAM" id="SSF53335">
    <property type="entry name" value="S-adenosyl-L-methionine-dependent methyltransferases"/>
    <property type="match status" value="1"/>
</dbReference>
<dbReference type="InterPro" id="IPR052939">
    <property type="entry name" value="23S_rRNA_MeTrnsfrase_RlmA"/>
</dbReference>
<keyword evidence="4" id="KW-0489">Methyltransferase</keyword>
<reference evidence="4" key="1">
    <citation type="journal article" date="2014" name="Genome Announc.">
        <title>Draft Genome Sequence of Lactobacillus oryzae Strain SG293T.</title>
        <authorList>
            <person name="Tanizawa Y."/>
            <person name="Fujisawa T."/>
            <person name="Mochizuki T."/>
            <person name="Kaminuma E."/>
            <person name="Nakamura Y."/>
            <person name="Tohno M."/>
        </authorList>
    </citation>
    <scope>NUCLEOTIDE SEQUENCE [LARGE SCALE GENOMIC DNA]</scope>
    <source>
        <strain evidence="4">SG293</strain>
    </source>
</reference>
<dbReference type="PIRSF" id="PIRSF018249">
    <property type="entry name" value="MyrA_prd"/>
    <property type="match status" value="1"/>
</dbReference>
<dbReference type="PANTHER" id="PTHR43460">
    <property type="entry name" value="METHYLTRANSFERASE"/>
    <property type="match status" value="1"/>
</dbReference>
<evidence type="ECO:0000256" key="2">
    <source>
        <dbReference type="PIRSR" id="PIRSR018249-2"/>
    </source>
</evidence>
<protein>
    <submittedName>
        <fullName evidence="4">Methyltransferase</fullName>
    </submittedName>
</protein>
<feature type="binding site" evidence="1">
    <location>
        <position position="23"/>
    </location>
    <ligand>
        <name>Zn(2+)</name>
        <dbReference type="ChEBI" id="CHEBI:29105"/>
    </ligand>
</feature>
<dbReference type="eggNOG" id="COG2226">
    <property type="taxonomic scope" value="Bacteria"/>
</dbReference>
<feature type="binding site" evidence="2">
    <location>
        <position position="79"/>
    </location>
    <ligand>
        <name>S-adenosyl-L-methionine</name>
        <dbReference type="ChEBI" id="CHEBI:59789"/>
    </ligand>
</feature>
<name>A0A081BGK8_9LACO</name>
<evidence type="ECO:0000313" key="4">
    <source>
        <dbReference type="EMBL" id="GAK47176.1"/>
    </source>
</evidence>
<dbReference type="OrthoDB" id="5522265at2"/>
<dbReference type="GO" id="GO:0032259">
    <property type="term" value="P:methylation"/>
    <property type="evidence" value="ECO:0007669"/>
    <property type="project" value="UniProtKB-KW"/>
</dbReference>
<feature type="binding site" evidence="1">
    <location>
        <position position="20"/>
    </location>
    <ligand>
        <name>Zn(2+)</name>
        <dbReference type="ChEBI" id="CHEBI:29105"/>
    </ligand>
</feature>
<dbReference type="InterPro" id="IPR041698">
    <property type="entry name" value="Methyltransf_25"/>
</dbReference>
<feature type="binding site" evidence="1">
    <location>
        <position position="37"/>
    </location>
    <ligand>
        <name>Zn(2+)</name>
        <dbReference type="ChEBI" id="CHEBI:29105"/>
    </ligand>
</feature>
<feature type="binding site" evidence="2">
    <location>
        <begin position="104"/>
        <end position="105"/>
    </location>
    <ligand>
        <name>S-adenosyl-L-methionine</name>
        <dbReference type="ChEBI" id="CHEBI:59789"/>
    </ligand>
</feature>
<evidence type="ECO:0000259" key="3">
    <source>
        <dbReference type="Pfam" id="PF13649"/>
    </source>
</evidence>
<dbReference type="Gene3D" id="3.40.50.150">
    <property type="entry name" value="Vaccinia Virus protein VP39"/>
    <property type="match status" value="1"/>
</dbReference>
<keyword evidence="4" id="KW-0808">Transferase</keyword>